<dbReference type="GO" id="GO:0061630">
    <property type="term" value="F:ubiquitin protein ligase activity"/>
    <property type="evidence" value="ECO:0007669"/>
    <property type="project" value="UniProtKB-ARBA"/>
</dbReference>
<evidence type="ECO:0000256" key="9">
    <source>
        <dbReference type="ARBA" id="ARBA00022833"/>
    </source>
</evidence>
<evidence type="ECO:0000256" key="11">
    <source>
        <dbReference type="ARBA" id="ARBA00023004"/>
    </source>
</evidence>
<dbReference type="Pfam" id="PF05495">
    <property type="entry name" value="zf-CHY"/>
    <property type="match status" value="1"/>
</dbReference>
<keyword evidence="5" id="KW-0812">Transmembrane</keyword>
<dbReference type="PANTHER" id="PTHR21319">
    <property type="entry name" value="RING FINGER AND CHY ZINC FINGER DOMAIN-CONTAINING PROTEIN 1"/>
    <property type="match status" value="1"/>
</dbReference>
<keyword evidence="10" id="KW-1133">Transmembrane helix</keyword>
<dbReference type="Gene3D" id="2.20.28.10">
    <property type="match status" value="1"/>
</dbReference>
<feature type="domain" description="RING-type" evidence="18">
    <location>
        <begin position="1123"/>
        <end position="1165"/>
    </location>
</feature>
<dbReference type="GO" id="GO:0006511">
    <property type="term" value="P:ubiquitin-dependent protein catabolic process"/>
    <property type="evidence" value="ECO:0007669"/>
    <property type="project" value="TreeGrafter"/>
</dbReference>
<dbReference type="SMART" id="SM00184">
    <property type="entry name" value="RING"/>
    <property type="match status" value="2"/>
</dbReference>
<reference evidence="21" key="1">
    <citation type="journal article" date="2019" name="Database">
        <title>The radish genome database (RadishGD): an integrated information resource for radish genomics.</title>
        <authorList>
            <person name="Yu H.J."/>
            <person name="Baek S."/>
            <person name="Lee Y.J."/>
            <person name="Cho A."/>
            <person name="Mun J.H."/>
        </authorList>
    </citation>
    <scope>NUCLEOTIDE SEQUENCE [LARGE SCALE GENOMIC DNA]</scope>
    <source>
        <strain evidence="21">cv. WK10039</strain>
    </source>
</reference>
<dbReference type="GO" id="GO:0098711">
    <property type="term" value="P:iron ion import across plasma membrane"/>
    <property type="evidence" value="ECO:0007669"/>
    <property type="project" value="UniProtKB-ARBA"/>
</dbReference>
<dbReference type="SUPFAM" id="SSF57850">
    <property type="entry name" value="RING/U-box"/>
    <property type="match status" value="1"/>
</dbReference>
<dbReference type="Gene3D" id="1.20.120.520">
    <property type="entry name" value="nmb1532 protein domain like"/>
    <property type="match status" value="2"/>
</dbReference>
<keyword evidence="21" id="KW-1185">Reference proteome</keyword>
<dbReference type="GO" id="GO:0016874">
    <property type="term" value="F:ligase activity"/>
    <property type="evidence" value="ECO:0007669"/>
    <property type="project" value="UniProtKB-KW"/>
</dbReference>
<dbReference type="SUPFAM" id="SSF161219">
    <property type="entry name" value="CHY zinc finger-like"/>
    <property type="match status" value="1"/>
</dbReference>
<evidence type="ECO:0000313" key="22">
    <source>
        <dbReference type="RefSeq" id="XP_018436397.1"/>
    </source>
</evidence>
<evidence type="ECO:0000256" key="15">
    <source>
        <dbReference type="ARBA" id="ARBA00063786"/>
    </source>
</evidence>
<evidence type="ECO:0000256" key="7">
    <source>
        <dbReference type="ARBA" id="ARBA00022771"/>
    </source>
</evidence>
<evidence type="ECO:0000256" key="5">
    <source>
        <dbReference type="ARBA" id="ARBA00022692"/>
    </source>
</evidence>
<comment type="subcellular location">
    <subcellularLocation>
        <location evidence="2">Membrane</location>
        <topology evidence="2">Single-pass membrane protein</topology>
    </subcellularLocation>
    <subcellularLocation>
        <location evidence="1">Nucleus</location>
    </subcellularLocation>
</comment>
<protein>
    <submittedName>
        <fullName evidence="22">Zinc finger protein BRUTUS-like At1g18910 isoform X1</fullName>
    </submittedName>
</protein>
<dbReference type="KEGG" id="rsz:108808794"/>
<dbReference type="Pfam" id="PF01814">
    <property type="entry name" value="Hemerythrin"/>
    <property type="match status" value="1"/>
</dbReference>
<evidence type="ECO:0000256" key="3">
    <source>
        <dbReference type="ARBA" id="ARBA00004906"/>
    </source>
</evidence>
<dbReference type="FunFam" id="3.30.40.10:FF:000208">
    <property type="entry name" value="Zinc finger protein-related isoform 1"/>
    <property type="match status" value="1"/>
</dbReference>
<dbReference type="InterPro" id="IPR012312">
    <property type="entry name" value="Hemerythrin-like"/>
</dbReference>
<dbReference type="GeneID" id="108808794"/>
<evidence type="ECO:0000256" key="16">
    <source>
        <dbReference type="PROSITE-ProRule" id="PRU00601"/>
    </source>
</evidence>
<feature type="domain" description="CHY-type" evidence="19">
    <location>
        <begin position="988"/>
        <end position="1057"/>
    </location>
</feature>
<evidence type="ECO:0000256" key="10">
    <source>
        <dbReference type="ARBA" id="ARBA00022989"/>
    </source>
</evidence>
<evidence type="ECO:0000256" key="12">
    <source>
        <dbReference type="ARBA" id="ARBA00023136"/>
    </source>
</evidence>
<dbReference type="FunFam" id="1.20.120.520:FF:000009">
    <property type="entry name" value="Zinc finger protein BRUTUS"/>
    <property type="match status" value="1"/>
</dbReference>
<evidence type="ECO:0000256" key="14">
    <source>
        <dbReference type="ARBA" id="ARBA00053847"/>
    </source>
</evidence>
<dbReference type="PROSITE" id="PS51270">
    <property type="entry name" value="ZF_CTCHY"/>
    <property type="match status" value="1"/>
</dbReference>
<dbReference type="InterPro" id="IPR037275">
    <property type="entry name" value="Znf_CTCHY_sf"/>
</dbReference>
<dbReference type="CDD" id="cd16464">
    <property type="entry name" value="RING-H2_Pirh2-like"/>
    <property type="match status" value="1"/>
</dbReference>
<reference evidence="22" key="2">
    <citation type="submission" date="2025-08" db="UniProtKB">
        <authorList>
            <consortium name="RefSeq"/>
        </authorList>
    </citation>
    <scope>IDENTIFICATION</scope>
    <source>
        <tissue evidence="22">Leaf</tissue>
    </source>
</reference>
<dbReference type="GO" id="GO:0008270">
    <property type="term" value="F:zinc ion binding"/>
    <property type="evidence" value="ECO:0007669"/>
    <property type="project" value="UniProtKB-KW"/>
</dbReference>
<dbReference type="GO" id="GO:0034756">
    <property type="term" value="P:regulation of iron ion transport"/>
    <property type="evidence" value="ECO:0007669"/>
    <property type="project" value="UniProtKB-ARBA"/>
</dbReference>
<feature type="domain" description="CTCHY-type" evidence="20">
    <location>
        <begin position="1059"/>
        <end position="1122"/>
    </location>
</feature>
<evidence type="ECO:0000256" key="13">
    <source>
        <dbReference type="ARBA" id="ARBA00023242"/>
    </source>
</evidence>
<sequence>MGVGDPLPLPPDKNLWEKKPLDMASPSSSSSPSVVVMNARLSDSPVLLFVYFHKAFRAQLAELQRLVGNEVRDGSHLAVELRRKFDFLKLVYMYHSAAEDEVIFSALDTRVKNIVFNYSLEHESTDDLFASIYNWLHVLEEERENTADVLREVVLCIGTIQSSICQHMLKEERQVFPLLIENFSFEEQASLVWQFICSVPVMILEELFPWMISLLTLKEKSEVENCVREVVPKEVSLQPVVNSWLVDATQPSSFGTLTKIMNNSSHQADLPSGLFQHFWQWSKLSFSIPNTGHTLTNGIKLWHNAIKIDLLDIQTGLRQLNSPSLSLDLNVLVARLNFLADILIFYGNAFKKFFYPVFEEIVDQHSSASKQFTLDGHMENFKRSLDLETRTRSDRFVITLQEKLDSLILIVTKQFTVEETEVFPIISVNCNIEMQKQLLYRSLHVLPLGLLKCVIMWFSSQLSEDQSESIIQFLSWEDSFPNKPFAHLLLQWFRFSYSGKTSLESFWDELSFMFKPRRHVEEEHTEVASGSGPCFLVSIDLPTGYMKETPYSSAMNQQILIPVKLKPLQQLPGLLGDKKTGDDQLLMDLKPIDLLFFFHKAMQKDLDYLVCGSARLASDCSFLGEFHQRFHLIKFLYQIHSDAEDEIAFPALEAKGKLQNISKSYSIDHQLEVEHLDKVSFLLNEMAALDHYMNAKYVKLCMSLQDVCKSIHKLLSEHLHREETELWYLFRDCFTTEEQEKIIACMLGRMSGEILQDMIPWLMESLIPGEQRAVMSLWRQATRKTMFGEWLTEWYTSQAVGEEETGEANKESSEDSDPLDIVWKYLFEGSKPLEVLKKDSKGTMNKLLGKDALNNNKAEEKEKNHKEISEGKKVCTGGAEERRHTEQTVSNCQMGSSAQAFKMAHKQNQYGQDIRYEYLLSMSQESVEATLRRISLDSDLDPQKKSYIMQNFLMSRWIATQRIHNLEPSTLANNREAVPGQHQSYRDPHKNILGCKHYKRSCKLLAPCCNHLFTCIRCHDEEVDHLIDRKQITKMMCMKCMTIQPLGATCSNVSCNSSMGKYYCKICKLFEDDREIYHCPYCNLCRVGKGLGIDYFHCMKCNACMSRTLVEHVCIEKCLEDNCPICHEYIFTSNSPVKALPCGHVMHSTCFQEYTCSHYTCPICSKSLGDMQVYFRMLDALLAEQKMPDEYLNQTQVILCNDCGRKGNAPYHWLHHKCSSCASYNTRLL</sequence>
<evidence type="ECO:0000259" key="18">
    <source>
        <dbReference type="PROSITE" id="PS50089"/>
    </source>
</evidence>
<comment type="function">
    <text evidence="14">Probable E3 ubiquitin-protein ligase that may regulate the response to iron deficiency and thus contributes to iron homeostasis.</text>
</comment>
<keyword evidence="4" id="KW-0436">Ligase</keyword>
<dbReference type="InterPro" id="IPR037274">
    <property type="entry name" value="Znf_CHY_sf"/>
</dbReference>
<dbReference type="PROSITE" id="PS50089">
    <property type="entry name" value="ZF_RING_2"/>
    <property type="match status" value="1"/>
</dbReference>
<proteinExistence type="predicted"/>
<keyword evidence="11" id="KW-0408">Iron</keyword>
<dbReference type="GO" id="GO:0005634">
    <property type="term" value="C:nucleus"/>
    <property type="evidence" value="ECO:0007669"/>
    <property type="project" value="UniProtKB-SubCell"/>
</dbReference>
<evidence type="ECO:0000259" key="19">
    <source>
        <dbReference type="PROSITE" id="PS51266"/>
    </source>
</evidence>
<dbReference type="AlphaFoldDB" id="A0A6J0JL88"/>
<keyword evidence="8" id="KW-0833">Ubl conjugation pathway</keyword>
<dbReference type="PROSITE" id="PS51266">
    <property type="entry name" value="ZF_CHY"/>
    <property type="match status" value="1"/>
</dbReference>
<dbReference type="CDD" id="cd12108">
    <property type="entry name" value="Hr-like"/>
    <property type="match status" value="2"/>
</dbReference>
<evidence type="ECO:0000313" key="21">
    <source>
        <dbReference type="Proteomes" id="UP000504610"/>
    </source>
</evidence>
<evidence type="ECO:0000259" key="20">
    <source>
        <dbReference type="PROSITE" id="PS51270"/>
    </source>
</evidence>
<dbReference type="InterPro" id="IPR017921">
    <property type="entry name" value="Znf_CTCHY"/>
</dbReference>
<organism evidence="21 22">
    <name type="scientific">Raphanus sativus</name>
    <name type="common">Radish</name>
    <name type="synonym">Raphanus raphanistrum var. sativus</name>
    <dbReference type="NCBI Taxonomy" id="3726"/>
    <lineage>
        <taxon>Eukaryota</taxon>
        <taxon>Viridiplantae</taxon>
        <taxon>Streptophyta</taxon>
        <taxon>Embryophyta</taxon>
        <taxon>Tracheophyta</taxon>
        <taxon>Spermatophyta</taxon>
        <taxon>Magnoliopsida</taxon>
        <taxon>eudicotyledons</taxon>
        <taxon>Gunneridae</taxon>
        <taxon>Pentapetalae</taxon>
        <taxon>rosids</taxon>
        <taxon>malvids</taxon>
        <taxon>Brassicales</taxon>
        <taxon>Brassicaceae</taxon>
        <taxon>Brassiceae</taxon>
        <taxon>Raphanus</taxon>
    </lineage>
</organism>
<dbReference type="OrthoDB" id="411372at2759"/>
<dbReference type="Pfam" id="PF14599">
    <property type="entry name" value="zinc_ribbon_6"/>
    <property type="match status" value="1"/>
</dbReference>
<dbReference type="InterPro" id="IPR039512">
    <property type="entry name" value="RCHY1_zinc-ribbon"/>
</dbReference>
<keyword evidence="6" id="KW-0479">Metal-binding</keyword>
<dbReference type="InterPro" id="IPR013083">
    <property type="entry name" value="Znf_RING/FYVE/PHD"/>
</dbReference>
<evidence type="ECO:0000256" key="6">
    <source>
        <dbReference type="ARBA" id="ARBA00022723"/>
    </source>
</evidence>
<dbReference type="GO" id="GO:0016020">
    <property type="term" value="C:membrane"/>
    <property type="evidence" value="ECO:0007669"/>
    <property type="project" value="UniProtKB-SubCell"/>
</dbReference>
<keyword evidence="12" id="KW-0472">Membrane</keyword>
<dbReference type="Gene3D" id="3.30.40.10">
    <property type="entry name" value="Zinc/RING finger domain, C3HC4 (zinc finger)"/>
    <property type="match status" value="1"/>
</dbReference>
<accession>A0A6J0JL88</accession>
<dbReference type="Proteomes" id="UP000504610">
    <property type="component" value="Chromosome 1"/>
</dbReference>
<dbReference type="PANTHER" id="PTHR21319:SF47">
    <property type="entry name" value="CHY-TYPE DOMAIN-CONTAINING PROTEIN"/>
    <property type="match status" value="1"/>
</dbReference>
<dbReference type="Pfam" id="PF13639">
    <property type="entry name" value="zf-RING_2"/>
    <property type="match status" value="1"/>
</dbReference>
<comment type="pathway">
    <text evidence="3">Protein modification; protein ubiquitination.</text>
</comment>
<keyword evidence="9" id="KW-0862">Zinc</keyword>
<dbReference type="RefSeq" id="XP_018436397.1">
    <property type="nucleotide sequence ID" value="XM_018580895.2"/>
</dbReference>
<keyword evidence="7 16" id="KW-0863">Zinc-finger</keyword>
<evidence type="ECO:0000256" key="4">
    <source>
        <dbReference type="ARBA" id="ARBA00022598"/>
    </source>
</evidence>
<dbReference type="SUPFAM" id="SSF161245">
    <property type="entry name" value="Zinc hairpin stack"/>
    <property type="match status" value="1"/>
</dbReference>
<name>A0A6J0JL88_RAPSA</name>
<evidence type="ECO:0000256" key="8">
    <source>
        <dbReference type="ARBA" id="ARBA00022786"/>
    </source>
</evidence>
<gene>
    <name evidence="22" type="primary">LOC108808794</name>
</gene>
<dbReference type="GO" id="GO:0016567">
    <property type="term" value="P:protein ubiquitination"/>
    <property type="evidence" value="ECO:0007669"/>
    <property type="project" value="TreeGrafter"/>
</dbReference>
<dbReference type="InterPro" id="IPR001841">
    <property type="entry name" value="Znf_RING"/>
</dbReference>
<keyword evidence="13" id="KW-0539">Nucleus</keyword>
<evidence type="ECO:0000256" key="1">
    <source>
        <dbReference type="ARBA" id="ARBA00004123"/>
    </source>
</evidence>
<feature type="region of interest" description="Disordered" evidence="17">
    <location>
        <begin position="1"/>
        <end position="31"/>
    </location>
</feature>
<evidence type="ECO:0000256" key="2">
    <source>
        <dbReference type="ARBA" id="ARBA00004167"/>
    </source>
</evidence>
<dbReference type="InterPro" id="IPR008913">
    <property type="entry name" value="Znf_CHY"/>
</dbReference>
<evidence type="ECO:0000256" key="17">
    <source>
        <dbReference type="SAM" id="MobiDB-lite"/>
    </source>
</evidence>
<comment type="subunit">
    <text evidence="15">Binds zinc and iron ions.</text>
</comment>